<keyword evidence="3" id="KW-1185">Reference proteome</keyword>
<proteinExistence type="predicted"/>
<name>A0ABD3LF22_EUCGL</name>
<comment type="caution">
    <text evidence="2">The sequence shown here is derived from an EMBL/GenBank/DDBJ whole genome shotgun (WGS) entry which is preliminary data.</text>
</comment>
<gene>
    <name evidence="2" type="ORF">ACJRO7_015771</name>
</gene>
<accession>A0ABD3LF22</accession>
<reference evidence="2 3" key="1">
    <citation type="submission" date="2024-11" db="EMBL/GenBank/DDBJ databases">
        <title>Chromosome-level genome assembly of Eucalyptus globulus Labill. provides insights into its genome evolution.</title>
        <authorList>
            <person name="Li X."/>
        </authorList>
    </citation>
    <scope>NUCLEOTIDE SEQUENCE [LARGE SCALE GENOMIC DNA]</scope>
    <source>
        <strain evidence="2">CL2024</strain>
        <tissue evidence="2">Fresh tender leaves</tissue>
    </source>
</reference>
<evidence type="ECO:0000256" key="1">
    <source>
        <dbReference type="SAM" id="MobiDB-lite"/>
    </source>
</evidence>
<dbReference type="AlphaFoldDB" id="A0ABD3LF22"/>
<dbReference type="Proteomes" id="UP001634007">
    <property type="component" value="Unassembled WGS sequence"/>
</dbReference>
<evidence type="ECO:0000313" key="3">
    <source>
        <dbReference type="Proteomes" id="UP001634007"/>
    </source>
</evidence>
<organism evidence="2 3">
    <name type="scientific">Eucalyptus globulus</name>
    <name type="common">Tasmanian blue gum</name>
    <dbReference type="NCBI Taxonomy" id="34317"/>
    <lineage>
        <taxon>Eukaryota</taxon>
        <taxon>Viridiplantae</taxon>
        <taxon>Streptophyta</taxon>
        <taxon>Embryophyta</taxon>
        <taxon>Tracheophyta</taxon>
        <taxon>Spermatophyta</taxon>
        <taxon>Magnoliopsida</taxon>
        <taxon>eudicotyledons</taxon>
        <taxon>Gunneridae</taxon>
        <taxon>Pentapetalae</taxon>
        <taxon>rosids</taxon>
        <taxon>malvids</taxon>
        <taxon>Myrtales</taxon>
        <taxon>Myrtaceae</taxon>
        <taxon>Myrtoideae</taxon>
        <taxon>Eucalypteae</taxon>
        <taxon>Eucalyptus</taxon>
    </lineage>
</organism>
<dbReference type="AntiFam" id="ANF00038">
    <property type="entry name" value="Overlaps SRP RNA, same strand"/>
</dbReference>
<feature type="region of interest" description="Disordered" evidence="1">
    <location>
        <begin position="37"/>
        <end position="69"/>
    </location>
</feature>
<sequence>MWQFAGPPVPSRELNHAVRAKAWASWVLKWRGPRQAGFTEQRRPPALDSGRITGWCHPGPPRSNGLSPY</sequence>
<protein>
    <submittedName>
        <fullName evidence="2">Uncharacterized protein</fullName>
    </submittedName>
</protein>
<evidence type="ECO:0000313" key="2">
    <source>
        <dbReference type="EMBL" id="KAL3746880.1"/>
    </source>
</evidence>
<dbReference type="EMBL" id="JBJKBG010000003">
    <property type="protein sequence ID" value="KAL3746880.1"/>
    <property type="molecule type" value="Genomic_DNA"/>
</dbReference>